<comment type="caution">
    <text evidence="4">The sequence shown here is derived from an EMBL/GenBank/DDBJ whole genome shotgun (WGS) entry which is preliminary data.</text>
</comment>
<dbReference type="CDD" id="cd00060">
    <property type="entry name" value="FHA"/>
    <property type="match status" value="1"/>
</dbReference>
<dbReference type="InterPro" id="IPR013083">
    <property type="entry name" value="Znf_RING/FYVE/PHD"/>
</dbReference>
<dbReference type="PROSITE" id="PS50006">
    <property type="entry name" value="FHA_DOMAIN"/>
    <property type="match status" value="1"/>
</dbReference>
<evidence type="ECO:0000256" key="1">
    <source>
        <dbReference type="SAM" id="MobiDB-lite"/>
    </source>
</evidence>
<dbReference type="CDD" id="cd16655">
    <property type="entry name" value="RING-Ubox_WDSUB1-like"/>
    <property type="match status" value="1"/>
</dbReference>
<feature type="compositionally biased region" description="Polar residues" evidence="1">
    <location>
        <begin position="221"/>
        <end position="234"/>
    </location>
</feature>
<dbReference type="Gene3D" id="2.60.200.20">
    <property type="match status" value="1"/>
</dbReference>
<dbReference type="SUPFAM" id="SSF49879">
    <property type="entry name" value="SMAD/FHA domain"/>
    <property type="match status" value="1"/>
</dbReference>
<dbReference type="SUPFAM" id="SSF57850">
    <property type="entry name" value="RING/U-box"/>
    <property type="match status" value="1"/>
</dbReference>
<dbReference type="PANTHER" id="PTHR46573:SF1">
    <property type="entry name" value="WD REPEAT, SAM AND U-BOX DOMAIN-CONTAINING PROTEIN 1"/>
    <property type="match status" value="1"/>
</dbReference>
<sequence length="343" mass="37834">MSFPSTSAYPKDAGLLIPVGMKLRDEFLCPITRLLITDPVIASDGHTYDRTAIERWLKTHSNSPKTGETLKTKDLTPNITLKRLLQDLLTSKSDALFCEDVGSGDVVMQRVYLVKEDVLVLKCLGPVESQWNGKSFRTTVTGCIGGRRRPKEEKTGRDFIQFSDATVSRRHFEIKYSDSKFYISDLGSAGGTFIRVVKESSVRVKRGMMVMKVKGKEGKKNTQTHPLQQFSNPSIDYDSTEEKDDTQTHTTPNNAINPTPSLETEENYLFPGPDPNLSVKCFAPEGTPIQGKIYEVGRTGATLGRKTCNTISFSQTGETGETVGLDSSISGEVSDGERTATEI</sequence>
<proteinExistence type="predicted"/>
<protein>
    <recommendedName>
        <fullName evidence="6">RING-type E3 ubiquitin transferase</fullName>
    </recommendedName>
</protein>
<evidence type="ECO:0000313" key="5">
    <source>
        <dbReference type="Proteomes" id="UP001162640"/>
    </source>
</evidence>
<feature type="domain" description="U-box" evidence="3">
    <location>
        <begin position="22"/>
        <end position="95"/>
    </location>
</feature>
<dbReference type="AlphaFoldDB" id="A0A9W7ES84"/>
<accession>A0A9W7ES84</accession>
<dbReference type="PANTHER" id="PTHR46573">
    <property type="entry name" value="WD REPEAT, SAM AND U-BOX DOMAIN-CONTAINING PROTEIN 1"/>
    <property type="match status" value="1"/>
</dbReference>
<feature type="region of interest" description="Disordered" evidence="1">
    <location>
        <begin position="212"/>
        <end position="263"/>
    </location>
</feature>
<dbReference type="Gene3D" id="3.30.40.10">
    <property type="entry name" value="Zinc/RING finger domain, C3HC4 (zinc finger)"/>
    <property type="match status" value="1"/>
</dbReference>
<organism evidence="4 5">
    <name type="scientific">Triparma laevis f. inornata</name>
    <dbReference type="NCBI Taxonomy" id="1714386"/>
    <lineage>
        <taxon>Eukaryota</taxon>
        <taxon>Sar</taxon>
        <taxon>Stramenopiles</taxon>
        <taxon>Ochrophyta</taxon>
        <taxon>Bolidophyceae</taxon>
        <taxon>Parmales</taxon>
        <taxon>Triparmaceae</taxon>
        <taxon>Triparma</taxon>
    </lineage>
</organism>
<dbReference type="InterPro" id="IPR003613">
    <property type="entry name" value="Ubox_domain"/>
</dbReference>
<dbReference type="GO" id="GO:0004842">
    <property type="term" value="F:ubiquitin-protein transferase activity"/>
    <property type="evidence" value="ECO:0007669"/>
    <property type="project" value="InterPro"/>
</dbReference>
<dbReference type="InterPro" id="IPR052085">
    <property type="entry name" value="WD-SAM-U-box"/>
</dbReference>
<dbReference type="Pfam" id="PF00498">
    <property type="entry name" value="FHA"/>
    <property type="match status" value="1"/>
</dbReference>
<dbReference type="Proteomes" id="UP001162640">
    <property type="component" value="Unassembled WGS sequence"/>
</dbReference>
<evidence type="ECO:0000259" key="2">
    <source>
        <dbReference type="PROSITE" id="PS50006"/>
    </source>
</evidence>
<feature type="compositionally biased region" description="Polar residues" evidence="1">
    <location>
        <begin position="315"/>
        <end position="331"/>
    </location>
</feature>
<feature type="compositionally biased region" description="Polar residues" evidence="1">
    <location>
        <begin position="248"/>
        <end position="262"/>
    </location>
</feature>
<feature type="domain" description="FHA" evidence="2">
    <location>
        <begin position="146"/>
        <end position="199"/>
    </location>
</feature>
<dbReference type="InterPro" id="IPR000253">
    <property type="entry name" value="FHA_dom"/>
</dbReference>
<gene>
    <name evidence="4" type="ORF">TL16_g11903</name>
</gene>
<dbReference type="PROSITE" id="PS51698">
    <property type="entry name" value="U_BOX"/>
    <property type="match status" value="1"/>
</dbReference>
<dbReference type="GO" id="GO:0016567">
    <property type="term" value="P:protein ubiquitination"/>
    <property type="evidence" value="ECO:0007669"/>
    <property type="project" value="InterPro"/>
</dbReference>
<feature type="region of interest" description="Disordered" evidence="1">
    <location>
        <begin position="315"/>
        <end position="343"/>
    </location>
</feature>
<dbReference type="Pfam" id="PF04564">
    <property type="entry name" value="U-box"/>
    <property type="match status" value="1"/>
</dbReference>
<dbReference type="SMART" id="SM00504">
    <property type="entry name" value="Ubox"/>
    <property type="match status" value="1"/>
</dbReference>
<dbReference type="EMBL" id="BLQM01000459">
    <property type="protein sequence ID" value="GMH90904.1"/>
    <property type="molecule type" value="Genomic_DNA"/>
</dbReference>
<dbReference type="InterPro" id="IPR008984">
    <property type="entry name" value="SMAD_FHA_dom_sf"/>
</dbReference>
<reference evidence="5" key="1">
    <citation type="journal article" date="2023" name="Commun. Biol.">
        <title>Genome analysis of Parmales, the sister group of diatoms, reveals the evolutionary specialization of diatoms from phago-mixotrophs to photoautotrophs.</title>
        <authorList>
            <person name="Ban H."/>
            <person name="Sato S."/>
            <person name="Yoshikawa S."/>
            <person name="Yamada K."/>
            <person name="Nakamura Y."/>
            <person name="Ichinomiya M."/>
            <person name="Sato N."/>
            <person name="Blanc-Mathieu R."/>
            <person name="Endo H."/>
            <person name="Kuwata A."/>
            <person name="Ogata H."/>
        </authorList>
    </citation>
    <scope>NUCLEOTIDE SEQUENCE [LARGE SCALE GENOMIC DNA]</scope>
</reference>
<evidence type="ECO:0000313" key="4">
    <source>
        <dbReference type="EMBL" id="GMH90904.1"/>
    </source>
</evidence>
<evidence type="ECO:0000259" key="3">
    <source>
        <dbReference type="PROSITE" id="PS51698"/>
    </source>
</evidence>
<evidence type="ECO:0008006" key="6">
    <source>
        <dbReference type="Google" id="ProtNLM"/>
    </source>
</evidence>
<name>A0A9W7ES84_9STRA</name>